<dbReference type="PANTHER" id="PTHR43775">
    <property type="entry name" value="FATTY ACID SYNTHASE"/>
    <property type="match status" value="1"/>
</dbReference>
<evidence type="ECO:0000259" key="6">
    <source>
        <dbReference type="PROSITE" id="PS50075"/>
    </source>
</evidence>
<dbReference type="EMBL" id="CP090174">
    <property type="protein sequence ID" value="UJO24747.1"/>
    <property type="molecule type" value="Genomic_DNA"/>
</dbReference>
<dbReference type="InterPro" id="IPR050091">
    <property type="entry name" value="PKS_NRPS_Biosynth_Enz"/>
</dbReference>
<evidence type="ECO:0000259" key="8">
    <source>
        <dbReference type="PROSITE" id="PS52019"/>
    </source>
</evidence>
<keyword evidence="10" id="KW-1185">Reference proteome</keyword>
<dbReference type="InterPro" id="IPR014031">
    <property type="entry name" value="Ketoacyl_synth_C"/>
</dbReference>
<dbReference type="GO" id="GO:0004312">
    <property type="term" value="F:fatty acid synthase activity"/>
    <property type="evidence" value="ECO:0007669"/>
    <property type="project" value="TreeGrafter"/>
</dbReference>
<evidence type="ECO:0000313" key="9">
    <source>
        <dbReference type="EMBL" id="UJO24747.1"/>
    </source>
</evidence>
<accession>A0A9Q8UWB9</accession>
<dbReference type="InterPro" id="IPR001227">
    <property type="entry name" value="Ac_transferase_dom_sf"/>
</dbReference>
<feature type="region of interest" description="C-terminal hotdog fold" evidence="4">
    <location>
        <begin position="1462"/>
        <end position="1607"/>
    </location>
</feature>
<feature type="domain" description="PKS/mFAS DH" evidence="8">
    <location>
        <begin position="1304"/>
        <end position="1607"/>
    </location>
</feature>
<dbReference type="RefSeq" id="XP_047769113.1">
    <property type="nucleotide sequence ID" value="XM_047913057.1"/>
</dbReference>
<protein>
    <submittedName>
        <fullName evidence="9">Non-reducing polyketide synthase PKS19</fullName>
    </submittedName>
</protein>
<dbReference type="SUPFAM" id="SSF53901">
    <property type="entry name" value="Thiolase-like"/>
    <property type="match status" value="1"/>
</dbReference>
<dbReference type="GeneID" id="71993787"/>
<dbReference type="GO" id="GO:0006633">
    <property type="term" value="P:fatty acid biosynthetic process"/>
    <property type="evidence" value="ECO:0007669"/>
    <property type="project" value="TreeGrafter"/>
</dbReference>
<evidence type="ECO:0000313" key="10">
    <source>
        <dbReference type="Proteomes" id="UP000756132"/>
    </source>
</evidence>
<evidence type="ECO:0000256" key="3">
    <source>
        <dbReference type="ARBA" id="ARBA00022679"/>
    </source>
</evidence>
<evidence type="ECO:0000256" key="1">
    <source>
        <dbReference type="ARBA" id="ARBA00022450"/>
    </source>
</evidence>
<evidence type="ECO:0000256" key="2">
    <source>
        <dbReference type="ARBA" id="ARBA00022553"/>
    </source>
</evidence>
<dbReference type="SMART" id="SM00825">
    <property type="entry name" value="PKS_KS"/>
    <property type="match status" value="1"/>
</dbReference>
<dbReference type="Pfam" id="PF22621">
    <property type="entry name" value="CurL-like_PKS_C"/>
    <property type="match status" value="1"/>
</dbReference>
<organism evidence="9 10">
    <name type="scientific">Passalora fulva</name>
    <name type="common">Tomato leaf mold</name>
    <name type="synonym">Cladosporium fulvum</name>
    <dbReference type="NCBI Taxonomy" id="5499"/>
    <lineage>
        <taxon>Eukaryota</taxon>
        <taxon>Fungi</taxon>
        <taxon>Dikarya</taxon>
        <taxon>Ascomycota</taxon>
        <taxon>Pezizomycotina</taxon>
        <taxon>Dothideomycetes</taxon>
        <taxon>Dothideomycetidae</taxon>
        <taxon>Mycosphaerellales</taxon>
        <taxon>Mycosphaerellaceae</taxon>
        <taxon>Fulvia</taxon>
    </lineage>
</organism>
<dbReference type="InterPro" id="IPR020841">
    <property type="entry name" value="PKS_Beta-ketoAc_synthase_dom"/>
</dbReference>
<dbReference type="CDD" id="cd00833">
    <property type="entry name" value="PKS"/>
    <property type="match status" value="1"/>
</dbReference>
<dbReference type="Pfam" id="PF00109">
    <property type="entry name" value="ketoacyl-synt"/>
    <property type="match status" value="2"/>
</dbReference>
<feature type="active site" description="Proton acceptor; for dehydratase activity" evidence="4">
    <location>
        <position position="1336"/>
    </location>
</feature>
<dbReference type="Proteomes" id="UP000756132">
    <property type="component" value="Chromosome 12"/>
</dbReference>
<dbReference type="Gene3D" id="3.10.129.110">
    <property type="entry name" value="Polyketide synthase dehydratase"/>
    <property type="match status" value="1"/>
</dbReference>
<dbReference type="Pfam" id="PF00550">
    <property type="entry name" value="PP-binding"/>
    <property type="match status" value="1"/>
</dbReference>
<dbReference type="PROSITE" id="PS52019">
    <property type="entry name" value="PKS_MFAS_DH"/>
    <property type="match status" value="1"/>
</dbReference>
<dbReference type="Gene3D" id="3.40.47.10">
    <property type="match status" value="1"/>
</dbReference>
<reference evidence="9" key="2">
    <citation type="journal article" date="2022" name="Microb. Genom.">
        <title>A chromosome-scale genome assembly of the tomato pathogen Cladosporium fulvum reveals a compartmentalized genome architecture and the presence of a dispensable chromosome.</title>
        <authorList>
            <person name="Zaccaron A.Z."/>
            <person name="Chen L.H."/>
            <person name="Samaras A."/>
            <person name="Stergiopoulos I."/>
        </authorList>
    </citation>
    <scope>NUCLEOTIDE SEQUENCE</scope>
    <source>
        <strain evidence="9">Race5_Kim</strain>
    </source>
</reference>
<dbReference type="Pfam" id="PF00698">
    <property type="entry name" value="Acyl_transf_1"/>
    <property type="match status" value="1"/>
</dbReference>
<keyword evidence="1" id="KW-0596">Phosphopantetheine</keyword>
<proteinExistence type="predicted"/>
<dbReference type="Pfam" id="PF02801">
    <property type="entry name" value="Ketoacyl-synt_C"/>
    <property type="match status" value="1"/>
</dbReference>
<evidence type="ECO:0000256" key="4">
    <source>
        <dbReference type="PROSITE-ProRule" id="PRU01363"/>
    </source>
</evidence>
<keyword evidence="2" id="KW-0597">Phosphoprotein</keyword>
<feature type="domain" description="Carrier" evidence="6">
    <location>
        <begin position="1668"/>
        <end position="1744"/>
    </location>
</feature>
<dbReference type="SUPFAM" id="SSF47336">
    <property type="entry name" value="ACP-like"/>
    <property type="match status" value="1"/>
</dbReference>
<sequence length="1744" mass="190792">MHLDDATANVPAQPGPRAKGSDQAHVYFFSGEIPQGDPEGDMAEVFRKVRTLSHAAGNEDLGRFLRQATNAIREEIFELPKNVQDTLPWVGNILDWTHHVVALRNTGIGGSIDRALACVYQMSLVLVEQPSIPLTIRHEAWQTCLLGKGIGLLTAACLGLAKSHGELAYLAAIVVRIAFRTGLMVDRVSGSVEAPDHSSPSSKAWLACVHGLTEQAVQCEVDKYNTAQNLPLYRAAFICNTTESSVSVSGPPSTIKGLIAALKKSTKSRCVPMPKIQGATHADHLYTFRDAEWIVPAIDLQSSLHTRLVLPTTGLVPAGTKATELFRMIVDQDLSAKQIKSEVDVDAVEGVLTSLGAARCTIYTVRRFSHADEFRSRLRSRMPSLELTDVEMSPSLATRPNINNTKACRPSHSKIAVVGMSCRFPDGADDVNKFWNLLAEGRDAHRTIPADRFDAQTHVDHTGQTRNTSKTPYGCFINEPGLFDAAFLSMSRREAEQTDPMHRLALATAHEALEHAGYTAGSSRISAHRVGTFYGQASDDYRRINYFNKFSGPSFSCDTACSSSLATLQLACTSLWADDADMLVVGGLNVLTNCDVYAGLSHGHFLSKTGGCKTWDKGADGYCRADGVGSVVLNRLEDAEADNDNVLGIILSAATNHSAEAVSITHPHTASQAELYRQVIWRAGLDARDVGYVEFHGTGTQSGDATELAAVTSVFAPSVRPRSLAQPLYIDSVKANVGHGEAAAGIMALIKSLLVLQKGTIPPHVGIKTELSMHFPVDAEKRNLHIPWKPTAWPKKESGKRTVIINNFGAAGGNTTVAMEEADQRERTETDDRTLHLVTVSAKSRPSLEGNLSQLLEWVQNNASSQLCDVAYTTTARKAHHPLRTTFLIRDLYELKRNLESRLSTLDEVVVVPTKQPPIVFAYTGQGVCYTGLGADLYHRSDSFRRDVEFLNDLGMSMELPSVLSSIDGSSTFSNDLPSPVIHLAIVVIEIALTWYWRSLGTQPQSVIGHSLGELAALNAAGVLSTADTLFIAGKRAQLLDRVLTRDTHGMVAAFASLREIDDALQRIPYNLGLYNSPKCHVLTGPAAEIGIIAERLKLRGIQTHRLNIPYAFHSSQMDLVMEGLTEIIRGVQFQPSKLPTISPQTGQVVPAGSREIQARYVINAIRDPVHYYDALNTARDSGLVTPDTLWLEVGPHPVCTNYVKNTLETDKAFPSLQRNECNWTTVTTALAAMHRDGVSIDWRQFHRPFESGLRLAELPHYAWNNQTYWIQYEGDWLLTKSRSTLPTVEAPATLETRTSSSLHSIISACVKEGIFRVEARTNVIDPGLLQVVEGHAMNSVGVVSSYVHTDMALAAAHHLLQASGYSNPPTTISVSDLLYHDPVCAQASLSQPQIVETTAQATSTAREVDVEFYRPGSEKSYAHCRVSVCDDTARIRERQAGTQTVSSRIAFLRESVASGTADKISGRLAYRLFANLVEHGEVYRNMTSVVMQGSEAFAEVTLPEAHGHWHLAAHWADALISLPGFVLNGGDVFDTKEFFYITPGWDRMTFARQLHAGEKLVSYVKVEQSSEQGCYLGDVFIFDAVGTLVGFVERVLYRRWPRVMLDRFFFPPDRGPPAKSQENAQRQKDQIAVNGIKAGNAETSPKTPGTATAYVNVNHEPDKEAEPHTNGNWVTAQSIIAEEIGSEISELADSAHIADLGIDSLMSLVISQRLREALGVEIRDAFFIEVNTVGELRELIGCI</sequence>
<dbReference type="InterPro" id="IPR014043">
    <property type="entry name" value="Acyl_transferase_dom"/>
</dbReference>
<dbReference type="Gene3D" id="3.40.366.10">
    <property type="entry name" value="Malonyl-Coenzyme A Acyl Carrier Protein, domain 2"/>
    <property type="match status" value="1"/>
</dbReference>
<dbReference type="NCBIfam" id="TIGR04532">
    <property type="entry name" value="PT_fungal_PKS"/>
    <property type="match status" value="1"/>
</dbReference>
<dbReference type="InterPro" id="IPR042104">
    <property type="entry name" value="PKS_dehydratase_sf"/>
</dbReference>
<dbReference type="PROSITE" id="PS50075">
    <property type="entry name" value="CARRIER"/>
    <property type="match status" value="1"/>
</dbReference>
<dbReference type="InterPro" id="IPR009081">
    <property type="entry name" value="PP-bd_ACP"/>
</dbReference>
<dbReference type="InterPro" id="IPR016035">
    <property type="entry name" value="Acyl_Trfase/lysoPLipase"/>
</dbReference>
<dbReference type="PROSITE" id="PS52004">
    <property type="entry name" value="KS3_2"/>
    <property type="match status" value="1"/>
</dbReference>
<dbReference type="KEGG" id="ffu:CLAFUR5_13909"/>
<reference evidence="9" key="1">
    <citation type="submission" date="2021-12" db="EMBL/GenBank/DDBJ databases">
        <authorList>
            <person name="Zaccaron A."/>
            <person name="Stergiopoulos I."/>
        </authorList>
    </citation>
    <scope>NUCLEOTIDE SEQUENCE</scope>
    <source>
        <strain evidence="9">Race5_Kim</strain>
    </source>
</reference>
<dbReference type="PANTHER" id="PTHR43775:SF37">
    <property type="entry name" value="SI:DKEY-61P9.11"/>
    <property type="match status" value="1"/>
</dbReference>
<dbReference type="InterPro" id="IPR036736">
    <property type="entry name" value="ACP-like_sf"/>
</dbReference>
<dbReference type="Gene3D" id="1.10.1200.10">
    <property type="entry name" value="ACP-like"/>
    <property type="match status" value="1"/>
</dbReference>
<feature type="region of interest" description="Disordered" evidence="5">
    <location>
        <begin position="1"/>
        <end position="21"/>
    </location>
</feature>
<feature type="region of interest" description="N-terminal hotdog fold" evidence="4">
    <location>
        <begin position="1304"/>
        <end position="1436"/>
    </location>
</feature>
<dbReference type="SUPFAM" id="SSF52151">
    <property type="entry name" value="FabD/lysophospholipase-like"/>
    <property type="match status" value="1"/>
</dbReference>
<dbReference type="SMART" id="SM00827">
    <property type="entry name" value="PKS_AT"/>
    <property type="match status" value="1"/>
</dbReference>
<evidence type="ECO:0000256" key="5">
    <source>
        <dbReference type="SAM" id="MobiDB-lite"/>
    </source>
</evidence>
<feature type="active site" description="Proton donor; for dehydratase activity" evidence="4">
    <location>
        <position position="1518"/>
    </location>
</feature>
<feature type="domain" description="Ketosynthase family 3 (KS3)" evidence="7">
    <location>
        <begin position="412"/>
        <end position="821"/>
    </location>
</feature>
<name>A0A9Q8UWB9_PASFU</name>
<dbReference type="InterPro" id="IPR016039">
    <property type="entry name" value="Thiolase-like"/>
</dbReference>
<dbReference type="InterPro" id="IPR049900">
    <property type="entry name" value="PKS_mFAS_DH"/>
</dbReference>
<dbReference type="Gene3D" id="3.30.70.3290">
    <property type="match status" value="1"/>
</dbReference>
<dbReference type="Pfam" id="PF16073">
    <property type="entry name" value="SAT"/>
    <property type="match status" value="1"/>
</dbReference>
<dbReference type="InterPro" id="IPR014030">
    <property type="entry name" value="Ketoacyl_synth_N"/>
</dbReference>
<gene>
    <name evidence="9" type="ORF">CLAFUR5_13909</name>
</gene>
<keyword evidence="3" id="KW-0808">Transferase</keyword>
<dbReference type="GO" id="GO:0044550">
    <property type="term" value="P:secondary metabolite biosynthetic process"/>
    <property type="evidence" value="ECO:0007669"/>
    <property type="project" value="TreeGrafter"/>
</dbReference>
<dbReference type="OrthoDB" id="329835at2759"/>
<evidence type="ECO:0000259" key="7">
    <source>
        <dbReference type="PROSITE" id="PS52004"/>
    </source>
</evidence>
<dbReference type="InterPro" id="IPR032088">
    <property type="entry name" value="SAT"/>
</dbReference>
<dbReference type="InterPro" id="IPR030918">
    <property type="entry name" value="PT_fungal_PKS"/>
</dbReference>